<protein>
    <recommendedName>
        <fullName evidence="4">Invasion protein IalB, involved in pathogenesis</fullName>
    </recommendedName>
</protein>
<evidence type="ECO:0000313" key="3">
    <source>
        <dbReference type="Proteomes" id="UP000183208"/>
    </source>
</evidence>
<proteinExistence type="predicted"/>
<evidence type="ECO:0008006" key="4">
    <source>
        <dbReference type="Google" id="ProtNLM"/>
    </source>
</evidence>
<sequence length="374" mass="39814">MFVSACLWSRRLGLVLVSLIAASSLAFAAPAEKPVAGKVVHFPQGVWSALPQLGPDGKVRQCVLVAARDRATKDGPVTTRLSLNISRGSGFTAVLGDDRVPTEEVLDDQAEMLIDNRAFPSVGFPVAGTAFIFHPGDAAGALTALAKANRITLRSDGAGVDSGAVAVNLPAEALKWLTDCGRAFNIAIDKPTDPNAPDMPTPRPRSPVIVDISTLPPGPPGMSDKQKIEGWDASELRASDGSIVVCFIRRHYVMGSAPSSRRMATFLMVSRKRGFTLMLKDSNINQPEGAPVEATLKIGDDPFTDFSAQVQGNDEIGIFPQHAAALAALLEKGTRATFKSKVSDNFEFPVQASVIPWLRACARRNGIAFEQVGQ</sequence>
<organism evidence="2 3">
    <name type="scientific">Bradyrhizobium lablabi</name>
    <dbReference type="NCBI Taxonomy" id="722472"/>
    <lineage>
        <taxon>Bacteria</taxon>
        <taxon>Pseudomonadati</taxon>
        <taxon>Pseudomonadota</taxon>
        <taxon>Alphaproteobacteria</taxon>
        <taxon>Hyphomicrobiales</taxon>
        <taxon>Nitrobacteraceae</taxon>
        <taxon>Bradyrhizobium</taxon>
    </lineage>
</organism>
<dbReference type="AlphaFoldDB" id="A0A1H5I2X1"/>
<gene>
    <name evidence="2" type="ORF">SAMN05444171_7114</name>
</gene>
<name>A0A1H5I2X1_9BRAD</name>
<accession>A0A1H5I2X1</accession>
<feature type="chain" id="PRO_5010190808" description="Invasion protein IalB, involved in pathogenesis" evidence="1">
    <location>
        <begin position="29"/>
        <end position="374"/>
    </location>
</feature>
<dbReference type="OrthoDB" id="8203580at2"/>
<reference evidence="2 3" key="1">
    <citation type="submission" date="2016-10" db="EMBL/GenBank/DDBJ databases">
        <authorList>
            <person name="de Groot N.N."/>
        </authorList>
    </citation>
    <scope>NUCLEOTIDE SEQUENCE [LARGE SCALE GENOMIC DNA]</scope>
    <source>
        <strain evidence="2 3">GAS522</strain>
    </source>
</reference>
<dbReference type="RefSeq" id="WP_074828915.1">
    <property type="nucleotide sequence ID" value="NZ_FNTI01000001.1"/>
</dbReference>
<keyword evidence="1" id="KW-0732">Signal</keyword>
<evidence type="ECO:0000256" key="1">
    <source>
        <dbReference type="SAM" id="SignalP"/>
    </source>
</evidence>
<feature type="signal peptide" evidence="1">
    <location>
        <begin position="1"/>
        <end position="28"/>
    </location>
</feature>
<dbReference type="Proteomes" id="UP000183208">
    <property type="component" value="Unassembled WGS sequence"/>
</dbReference>
<evidence type="ECO:0000313" key="2">
    <source>
        <dbReference type="EMBL" id="SEE34545.1"/>
    </source>
</evidence>
<dbReference type="EMBL" id="FNTI01000001">
    <property type="protein sequence ID" value="SEE34545.1"/>
    <property type="molecule type" value="Genomic_DNA"/>
</dbReference>